<reference evidence="1" key="1">
    <citation type="submission" date="2017-06" db="EMBL/GenBank/DDBJ databases">
        <authorList>
            <person name="Kim H.J."/>
            <person name="Triplett B.A."/>
        </authorList>
    </citation>
    <scope>NUCLEOTIDE SEQUENCE [LARGE SCALE GENOMIC DNA]</scope>
    <source>
        <strain evidence="1">13146</strain>
    </source>
</reference>
<sequence length="160" mass="17499">MSILERLYASGGAEVEHETLAITVGSKTHYLTKGWEDITAVLETGQTVTFKACGMDVAKPSRNADGVQDLRFALTNIDGLVSTEIRAALAARIEMTVTLRVYLSNDMLAPAKKPLSMVIKGGQWTATEVQVTAGFMNILATAWPRDRFNLTKHPGLRYIT</sequence>
<dbReference type="InterPro" id="IPR014974">
    <property type="entry name" value="DUF1833"/>
</dbReference>
<evidence type="ECO:0000313" key="1">
    <source>
        <dbReference type="EMBL" id="OWQ54812.1"/>
    </source>
</evidence>
<protein>
    <submittedName>
        <fullName evidence="1">ArsR family transcriptional regulator</fullName>
    </submittedName>
</protein>
<dbReference type="EMBL" id="NIVS01000016">
    <property type="protein sequence ID" value="OWQ54812.1"/>
    <property type="molecule type" value="Genomic_DNA"/>
</dbReference>
<dbReference type="Proteomes" id="UP000198157">
    <property type="component" value="Unassembled WGS sequence"/>
</dbReference>
<proteinExistence type="predicted"/>
<gene>
    <name evidence="1" type="ORF">CEE60_07225</name>
</gene>
<dbReference type="AlphaFoldDB" id="A0A2D0AK38"/>
<dbReference type="Pfam" id="PF08875">
    <property type="entry name" value="DUF1833"/>
    <property type="match status" value="1"/>
</dbReference>
<name>A0A2D0AK38_STEMA</name>
<dbReference type="OrthoDB" id="8690039at2"/>
<organism evidence="1">
    <name type="scientific">Stenotrophomonas maltophilia</name>
    <name type="common">Pseudomonas maltophilia</name>
    <name type="synonym">Xanthomonas maltophilia</name>
    <dbReference type="NCBI Taxonomy" id="40324"/>
    <lineage>
        <taxon>Bacteria</taxon>
        <taxon>Pseudomonadati</taxon>
        <taxon>Pseudomonadota</taxon>
        <taxon>Gammaproteobacteria</taxon>
        <taxon>Lysobacterales</taxon>
        <taxon>Lysobacteraceae</taxon>
        <taxon>Stenotrophomonas</taxon>
        <taxon>Stenotrophomonas maltophilia group</taxon>
    </lineage>
</organism>
<accession>A0A2D0AK38</accession>
<comment type="caution">
    <text evidence="1">The sequence shown here is derived from an EMBL/GenBank/DDBJ whole genome shotgun (WGS) entry which is preliminary data.</text>
</comment>